<dbReference type="KEGG" id="spap:H3Z74_14095"/>
<name>A0A7H0LE18_9SPHN</name>
<dbReference type="RefSeq" id="WP_187760267.1">
    <property type="nucleotide sequence ID" value="NZ_CP061038.1"/>
</dbReference>
<protein>
    <recommendedName>
        <fullName evidence="4">Invasion associated locus B family protein</fullName>
    </recommendedName>
</protein>
<reference evidence="2 3" key="1">
    <citation type="submission" date="2020-09" db="EMBL/GenBank/DDBJ databases">
        <title>Sphingomonas sp., a new species isolated from pork steak.</title>
        <authorList>
            <person name="Heidler von Heilborn D."/>
        </authorList>
    </citation>
    <scope>NUCLEOTIDE SEQUENCE [LARGE SCALE GENOMIC DNA]</scope>
    <source>
        <strain evidence="3">S8-3T</strain>
    </source>
</reference>
<feature type="chain" id="PRO_5028865897" description="Invasion associated locus B family protein" evidence="1">
    <location>
        <begin position="27"/>
        <end position="189"/>
    </location>
</feature>
<gene>
    <name evidence="2" type="ORF">H3Z74_14095</name>
</gene>
<dbReference type="EMBL" id="CP061038">
    <property type="protein sequence ID" value="QNQ07921.1"/>
    <property type="molecule type" value="Genomic_DNA"/>
</dbReference>
<sequence length="189" mass="19220">MLPLLLLALQAAAPAPVAAPPSPAPAAPAAPAPWAVRERADAANGVLTTTTSVIARDGSSRLIVKCDRGTESIVSVQFITKQVLQTAADTGEFADKQVALRFNGGPAVADNWQFRGSAAFIAAATPVTTLTTGLAKAKTITVETTNSANFAFSATFDGPATDAPVRQVLTACGYTLGTVPPPPAPPAKK</sequence>
<organism evidence="2 3">
    <name type="scientific">Sphingomonas alpina</name>
    <dbReference type="NCBI Taxonomy" id="653931"/>
    <lineage>
        <taxon>Bacteria</taxon>
        <taxon>Pseudomonadati</taxon>
        <taxon>Pseudomonadota</taxon>
        <taxon>Alphaproteobacteria</taxon>
        <taxon>Sphingomonadales</taxon>
        <taxon>Sphingomonadaceae</taxon>
        <taxon>Sphingomonas</taxon>
    </lineage>
</organism>
<dbReference type="AlphaFoldDB" id="A0A7H0LE18"/>
<evidence type="ECO:0000256" key="1">
    <source>
        <dbReference type="SAM" id="SignalP"/>
    </source>
</evidence>
<evidence type="ECO:0008006" key="4">
    <source>
        <dbReference type="Google" id="ProtNLM"/>
    </source>
</evidence>
<keyword evidence="1" id="KW-0732">Signal</keyword>
<evidence type="ECO:0000313" key="3">
    <source>
        <dbReference type="Proteomes" id="UP000516148"/>
    </source>
</evidence>
<keyword evidence="3" id="KW-1185">Reference proteome</keyword>
<feature type="signal peptide" evidence="1">
    <location>
        <begin position="1"/>
        <end position="26"/>
    </location>
</feature>
<evidence type="ECO:0000313" key="2">
    <source>
        <dbReference type="EMBL" id="QNQ07921.1"/>
    </source>
</evidence>
<proteinExistence type="predicted"/>
<dbReference type="Proteomes" id="UP000516148">
    <property type="component" value="Chromosome"/>
</dbReference>
<accession>A0A7H0LE18</accession>